<dbReference type="SUPFAM" id="SSF53955">
    <property type="entry name" value="Lysozyme-like"/>
    <property type="match status" value="1"/>
</dbReference>
<dbReference type="AlphaFoldDB" id="A0A8J7SKL0"/>
<evidence type="ECO:0000256" key="2">
    <source>
        <dbReference type="ARBA" id="ARBA00022638"/>
    </source>
</evidence>
<dbReference type="CDD" id="cd16902">
    <property type="entry name" value="pesticin_lyz"/>
    <property type="match status" value="1"/>
</dbReference>
<dbReference type="InterPro" id="IPR023346">
    <property type="entry name" value="Lysozyme-like_dom_sf"/>
</dbReference>
<keyword evidence="2" id="KW-0081">Bacteriolytic enzyme</keyword>
<evidence type="ECO:0000313" key="5">
    <source>
        <dbReference type="EMBL" id="MBP5856278.1"/>
    </source>
</evidence>
<dbReference type="GO" id="GO:0003796">
    <property type="term" value="F:lysozyme activity"/>
    <property type="evidence" value="ECO:0007669"/>
    <property type="project" value="InterPro"/>
</dbReference>
<evidence type="ECO:0000256" key="3">
    <source>
        <dbReference type="SAM" id="MobiDB-lite"/>
    </source>
</evidence>
<dbReference type="InterPro" id="IPR031922">
    <property type="entry name" value="Pesticin_C"/>
</dbReference>
<feature type="domain" description="Pesticin C-terminal" evidence="4">
    <location>
        <begin position="38"/>
        <end position="195"/>
    </location>
</feature>
<accession>A0A8J7SKL0</accession>
<evidence type="ECO:0000259" key="4">
    <source>
        <dbReference type="Pfam" id="PF16754"/>
    </source>
</evidence>
<feature type="compositionally biased region" description="Polar residues" evidence="3">
    <location>
        <begin position="13"/>
        <end position="28"/>
    </location>
</feature>
<dbReference type="RefSeq" id="WP_210680871.1">
    <property type="nucleotide sequence ID" value="NZ_JAGMWN010000002.1"/>
</dbReference>
<dbReference type="InterPro" id="IPR023347">
    <property type="entry name" value="Lysozyme_dom_sf"/>
</dbReference>
<dbReference type="Proteomes" id="UP000672602">
    <property type="component" value="Unassembled WGS sequence"/>
</dbReference>
<organism evidence="5 6">
    <name type="scientific">Marivibrio halodurans</name>
    <dbReference type="NCBI Taxonomy" id="2039722"/>
    <lineage>
        <taxon>Bacteria</taxon>
        <taxon>Pseudomonadati</taxon>
        <taxon>Pseudomonadota</taxon>
        <taxon>Alphaproteobacteria</taxon>
        <taxon>Rhodospirillales</taxon>
        <taxon>Rhodospirillaceae</taxon>
        <taxon>Marivibrio</taxon>
    </lineage>
</organism>
<sequence length="227" mass="24356">MSSTPKDARAQVAQASPSGTMPGSGANTISVPPSLVGIDMKFIHAQEGYETNGYVPYDNNGNVDGSSGVTIGAGVDLGQMNDYDLNRLVKNHGLDPALAARLKPYLGLTRKAADSFLAANPITLSKAEAEQLSNAKYDQIAGDPVNRYDKAMKAAGRPDTFAALPPKMKTVALSVAIQHGANLRYATKRFWKTLLSGSVTAMEHELRNFGPNYKSRRIREADYLGKP</sequence>
<dbReference type="Pfam" id="PF16754">
    <property type="entry name" value="Pesticin"/>
    <property type="match status" value="1"/>
</dbReference>
<reference evidence="5" key="1">
    <citation type="submission" date="2021-04" db="EMBL/GenBank/DDBJ databases">
        <authorList>
            <person name="Zhang D.-C."/>
        </authorList>
    </citation>
    <scope>NUCLEOTIDE SEQUENCE</scope>
    <source>
        <strain evidence="5">CGMCC 1.15697</strain>
    </source>
</reference>
<keyword evidence="6" id="KW-1185">Reference proteome</keyword>
<dbReference type="GO" id="GO:0031640">
    <property type="term" value="P:killing of cells of another organism"/>
    <property type="evidence" value="ECO:0007669"/>
    <property type="project" value="UniProtKB-KW"/>
</dbReference>
<feature type="region of interest" description="Disordered" evidence="3">
    <location>
        <begin position="1"/>
        <end position="28"/>
    </location>
</feature>
<keyword evidence="1" id="KW-0929">Antimicrobial</keyword>
<proteinExistence type="predicted"/>
<protein>
    <recommendedName>
        <fullName evidence="4">Pesticin C-terminal domain-containing protein</fullName>
    </recommendedName>
</protein>
<name>A0A8J7SKL0_9PROT</name>
<dbReference type="Gene3D" id="1.10.530.40">
    <property type="match status" value="1"/>
</dbReference>
<gene>
    <name evidence="5" type="ORF">KAJ83_04610</name>
</gene>
<comment type="caution">
    <text evidence="5">The sequence shown here is derived from an EMBL/GenBank/DDBJ whole genome shotgun (WGS) entry which is preliminary data.</text>
</comment>
<evidence type="ECO:0000313" key="6">
    <source>
        <dbReference type="Proteomes" id="UP000672602"/>
    </source>
</evidence>
<evidence type="ECO:0000256" key="1">
    <source>
        <dbReference type="ARBA" id="ARBA00022529"/>
    </source>
</evidence>
<dbReference type="GO" id="GO:0042742">
    <property type="term" value="P:defense response to bacterium"/>
    <property type="evidence" value="ECO:0007669"/>
    <property type="project" value="UniProtKB-KW"/>
</dbReference>
<dbReference type="EMBL" id="JAGMWN010000002">
    <property type="protein sequence ID" value="MBP5856278.1"/>
    <property type="molecule type" value="Genomic_DNA"/>
</dbReference>